<dbReference type="Pfam" id="PF13585">
    <property type="entry name" value="CHU_C"/>
    <property type="match status" value="1"/>
</dbReference>
<evidence type="ECO:0000256" key="1">
    <source>
        <dbReference type="SAM" id="Phobius"/>
    </source>
</evidence>
<dbReference type="Proteomes" id="UP001589607">
    <property type="component" value="Unassembled WGS sequence"/>
</dbReference>
<feature type="transmembrane region" description="Helical" evidence="1">
    <location>
        <begin position="7"/>
        <end position="28"/>
    </location>
</feature>
<accession>A0ABV5GI25</accession>
<keyword evidence="1" id="KW-0812">Transmembrane</keyword>
<proteinExistence type="predicted"/>
<keyword evidence="3" id="KW-1185">Reference proteome</keyword>
<reference evidence="2 3" key="1">
    <citation type="submission" date="2024-09" db="EMBL/GenBank/DDBJ databases">
        <authorList>
            <person name="Sun Q."/>
            <person name="Mori K."/>
        </authorList>
    </citation>
    <scope>NUCLEOTIDE SEQUENCE [LARGE SCALE GENOMIC DNA]</scope>
    <source>
        <strain evidence="2 3">CECT 7955</strain>
    </source>
</reference>
<keyword evidence="1" id="KW-0472">Membrane</keyword>
<comment type="caution">
    <text evidence="2">The sequence shown here is derived from an EMBL/GenBank/DDBJ whole genome shotgun (WGS) entry which is preliminary data.</text>
</comment>
<gene>
    <name evidence="2" type="ORF">ACFFVF_00720</name>
</gene>
<dbReference type="InterPro" id="IPR013783">
    <property type="entry name" value="Ig-like_fold"/>
</dbReference>
<organism evidence="2 3">
    <name type="scientific">Flavobacterium jumunjinense</name>
    <dbReference type="NCBI Taxonomy" id="998845"/>
    <lineage>
        <taxon>Bacteria</taxon>
        <taxon>Pseudomonadati</taxon>
        <taxon>Bacteroidota</taxon>
        <taxon>Flavobacteriia</taxon>
        <taxon>Flavobacteriales</taxon>
        <taxon>Flavobacteriaceae</taxon>
        <taxon>Flavobacterium</taxon>
    </lineage>
</organism>
<dbReference type="EMBL" id="JBHMEY010000001">
    <property type="protein sequence ID" value="MFB9095023.1"/>
    <property type="molecule type" value="Genomic_DNA"/>
</dbReference>
<name>A0ABV5GI25_9FLAO</name>
<dbReference type="RefSeq" id="WP_236454775.1">
    <property type="nucleotide sequence ID" value="NZ_CBCSGE010000007.1"/>
</dbReference>
<evidence type="ECO:0000313" key="2">
    <source>
        <dbReference type="EMBL" id="MFB9095023.1"/>
    </source>
</evidence>
<dbReference type="Gene3D" id="2.60.40.10">
    <property type="entry name" value="Immunoglobulins"/>
    <property type="match status" value="1"/>
</dbReference>
<sequence length="598" mass="66180">MKLKSTFYGYLFIIFFPLLAIGQDISLYTQINGRYDFTFVGNTLNPQENSFQPSPSIFTSSSADLTLDFSDVIERAYLYWAGCGTGDFDIKLNGVDITAERTFSNLLFTQFNFFSAFTDITSFVQSTGNGTYTVSDLDVTSFIDLHYQNRTNFAGWAIIVVYQNNALPLNQLNIYDGLQVVSQVQNLLTVNLDALNVIDNQDARIGFLAWEGDSGLAVNETLRINGTILSNPPLNPANNAFNGTNTVTNSNELYNMDLDIYNIQNNIAIGDTSATIELTSGQDYVMINAIVTKLNSQLPDATIVLNDFNVTCDSREVPITYTVSNINSTNDLQSNTPIAFYVNGILVGTSQTQNIIPIGGNETGSAIITVPSTTPLNFTVLAVVDDIGDGTGIVTELAENNNTNTINIELLVAPDFNDLNPVLSCNLGLTRGIFDFSAYENEVKTDISHSATFYESHDDAINAINPIFNASNYEALTTPKEIFIRIEDNDCFAITSFTLLTENCPPIIYNAVSDNNDGLNDSFFIDGLRDIFVDFKLEIYNRWGKLVWTGDNNKPNWKGKIEEGIGSKHAPDGTYFYILYLNDPSYPEPLNGYLYLTR</sequence>
<protein>
    <submittedName>
        <fullName evidence="2">Gliding motility-associated C-terminal domain-containing protein</fullName>
    </submittedName>
</protein>
<evidence type="ECO:0000313" key="3">
    <source>
        <dbReference type="Proteomes" id="UP001589607"/>
    </source>
</evidence>
<keyword evidence="1" id="KW-1133">Transmembrane helix</keyword>